<dbReference type="Gene3D" id="1.20.1250.20">
    <property type="entry name" value="MFS general substrate transporter like domains"/>
    <property type="match status" value="2"/>
</dbReference>
<feature type="transmembrane region" description="Helical" evidence="6">
    <location>
        <begin position="356"/>
        <end position="375"/>
    </location>
</feature>
<evidence type="ECO:0000313" key="9">
    <source>
        <dbReference type="Proteomes" id="UP000837801"/>
    </source>
</evidence>
<feature type="domain" description="Major facilitator superfamily (MFS) profile" evidence="7">
    <location>
        <begin position="51"/>
        <end position="557"/>
    </location>
</feature>
<feature type="transmembrane region" description="Helical" evidence="6">
    <location>
        <begin position="449"/>
        <end position="471"/>
    </location>
</feature>
<proteinExistence type="inferred from homology"/>
<feature type="transmembrane region" description="Helical" evidence="6">
    <location>
        <begin position="201"/>
        <end position="224"/>
    </location>
</feature>
<dbReference type="OrthoDB" id="6770063at2759"/>
<feature type="transmembrane region" description="Helical" evidence="6">
    <location>
        <begin position="317"/>
        <end position="344"/>
    </location>
</feature>
<feature type="transmembrane region" description="Helical" evidence="6">
    <location>
        <begin position="382"/>
        <end position="401"/>
    </location>
</feature>
<dbReference type="InterPro" id="IPR011701">
    <property type="entry name" value="MFS"/>
</dbReference>
<evidence type="ECO:0000256" key="2">
    <source>
        <dbReference type="ARBA" id="ARBA00008335"/>
    </source>
</evidence>
<dbReference type="InterPro" id="IPR036259">
    <property type="entry name" value="MFS_trans_sf"/>
</dbReference>
<dbReference type="Proteomes" id="UP000837801">
    <property type="component" value="Unassembled WGS sequence"/>
</dbReference>
<dbReference type="InterPro" id="IPR020846">
    <property type="entry name" value="MFS_dom"/>
</dbReference>
<dbReference type="GO" id="GO:0000329">
    <property type="term" value="C:fungal-type vacuole membrane"/>
    <property type="evidence" value="ECO:0007669"/>
    <property type="project" value="TreeGrafter"/>
</dbReference>
<comment type="caution">
    <text evidence="8">The sequence shown here is derived from an EMBL/GenBank/DDBJ whole genome shotgun (WGS) entry which is preliminary data.</text>
</comment>
<name>A0A9P0QUN6_9ASCO</name>
<protein>
    <submittedName>
        <fullName evidence="8">Vacuolar basic amino acid transporter 2</fullName>
    </submittedName>
</protein>
<organism evidence="8 9">
    <name type="scientific">[Candida] railenensis</name>
    <dbReference type="NCBI Taxonomy" id="45579"/>
    <lineage>
        <taxon>Eukaryota</taxon>
        <taxon>Fungi</taxon>
        <taxon>Dikarya</taxon>
        <taxon>Ascomycota</taxon>
        <taxon>Saccharomycotina</taxon>
        <taxon>Pichiomycetes</taxon>
        <taxon>Debaryomycetaceae</taxon>
        <taxon>Kurtzmaniella</taxon>
    </lineage>
</organism>
<dbReference type="EMBL" id="CAKXYY010000017">
    <property type="protein sequence ID" value="CAH2354626.1"/>
    <property type="molecule type" value="Genomic_DNA"/>
</dbReference>
<keyword evidence="4 6" id="KW-1133">Transmembrane helix</keyword>
<feature type="transmembrane region" description="Helical" evidence="6">
    <location>
        <begin position="525"/>
        <end position="546"/>
    </location>
</feature>
<feature type="transmembrane region" description="Helical" evidence="6">
    <location>
        <begin position="145"/>
        <end position="165"/>
    </location>
</feature>
<keyword evidence="3 6" id="KW-0812">Transmembrane</keyword>
<feature type="transmembrane region" description="Helical" evidence="6">
    <location>
        <begin position="245"/>
        <end position="267"/>
    </location>
</feature>
<sequence length="557" mass="60646">MALLKKSSSVSVLVEETNANYGSVNAEGEESSSVESIEHDGFSSVPNFFWMELSLLSNVFLSGFDATVTASTYTTIGNEFDSVNLASWITTSYLITSTAFQPLYGSFSDVLGRRVCLFFAIAAFTVGCLGCSLASDLLILNVSRALAGVGGGGLLTLATVINSDIVPIRKRGLFQAFQNLCMGLGSISGASFGGIISDKIGWRWCFILQIPPCLVSFIVAYFFIQNQPGYKYHDPEIEGGSILEKIDVSGSLVLVTALTIQVFVLTLGGNEIPWSDYKLILLGLIGLGLIIYFVYIELNTRSVPIIPIKRFHSLFSVLMLTQNFFLGLSSYAYLFVLPLLFQFVLGDSPSRVGLRLAIPALSTPIGSIITGVLMNKYNCLKPLVYTGTFIMSFGNFLVLLVSPKTSSRILDLLLVPANLGQGIAYPSCLFTFIFAFSSQYQAASTSTIYLSRSVGGVWGVSCVSAIIQGALKIKLNRDFHNNETLKGYSEKKIAKLIDRIAQSTDVIKTLPDDLKQVVTQDYEEAIRLAQLFSCICCTLAFVCCLLRDIFKAKPNPT</sequence>
<accession>A0A9P0QUN6</accession>
<evidence type="ECO:0000256" key="1">
    <source>
        <dbReference type="ARBA" id="ARBA00004141"/>
    </source>
</evidence>
<dbReference type="SUPFAM" id="SSF103473">
    <property type="entry name" value="MFS general substrate transporter"/>
    <property type="match status" value="1"/>
</dbReference>
<dbReference type="PROSITE" id="PS50850">
    <property type="entry name" value="MFS"/>
    <property type="match status" value="1"/>
</dbReference>
<evidence type="ECO:0000259" key="7">
    <source>
        <dbReference type="PROSITE" id="PS50850"/>
    </source>
</evidence>
<evidence type="ECO:0000256" key="4">
    <source>
        <dbReference type="ARBA" id="ARBA00022989"/>
    </source>
</evidence>
<dbReference type="PANTHER" id="PTHR23501:SF81">
    <property type="entry name" value="VACUOLAR BASIC AMINO ACID TRANSPORTER 2"/>
    <property type="match status" value="1"/>
</dbReference>
<keyword evidence="5 6" id="KW-0472">Membrane</keyword>
<feature type="transmembrane region" description="Helical" evidence="6">
    <location>
        <begin position="115"/>
        <end position="139"/>
    </location>
</feature>
<reference evidence="8" key="1">
    <citation type="submission" date="2022-03" db="EMBL/GenBank/DDBJ databases">
        <authorList>
            <person name="Legras J.-L."/>
            <person name="Devillers H."/>
            <person name="Grondin C."/>
        </authorList>
    </citation>
    <scope>NUCLEOTIDE SEQUENCE</scope>
    <source>
        <strain evidence="8">CLIB 1423</strain>
    </source>
</reference>
<evidence type="ECO:0000313" key="8">
    <source>
        <dbReference type="EMBL" id="CAH2354626.1"/>
    </source>
</evidence>
<evidence type="ECO:0000256" key="5">
    <source>
        <dbReference type="ARBA" id="ARBA00023136"/>
    </source>
</evidence>
<feature type="transmembrane region" description="Helical" evidence="6">
    <location>
        <begin position="413"/>
        <end position="437"/>
    </location>
</feature>
<keyword evidence="9" id="KW-1185">Reference proteome</keyword>
<evidence type="ECO:0000256" key="6">
    <source>
        <dbReference type="SAM" id="Phobius"/>
    </source>
</evidence>
<gene>
    <name evidence="8" type="ORF">CLIB1423_17S03356</name>
</gene>
<comment type="subcellular location">
    <subcellularLocation>
        <location evidence="1">Membrane</location>
        <topology evidence="1">Multi-pass membrane protein</topology>
    </subcellularLocation>
</comment>
<dbReference type="PANTHER" id="PTHR23501">
    <property type="entry name" value="MAJOR FACILITATOR SUPERFAMILY"/>
    <property type="match status" value="1"/>
</dbReference>
<feature type="transmembrane region" description="Helical" evidence="6">
    <location>
        <begin position="279"/>
        <end position="296"/>
    </location>
</feature>
<feature type="transmembrane region" description="Helical" evidence="6">
    <location>
        <begin position="177"/>
        <end position="195"/>
    </location>
</feature>
<dbReference type="GO" id="GO:0015174">
    <property type="term" value="F:basic amino acid transmembrane transporter activity"/>
    <property type="evidence" value="ECO:0007669"/>
    <property type="project" value="TreeGrafter"/>
</dbReference>
<evidence type="ECO:0000256" key="3">
    <source>
        <dbReference type="ARBA" id="ARBA00022692"/>
    </source>
</evidence>
<comment type="similarity">
    <text evidence="2">Belongs to the major facilitator superfamily.</text>
</comment>
<dbReference type="AlphaFoldDB" id="A0A9P0QUN6"/>
<dbReference type="Pfam" id="PF07690">
    <property type="entry name" value="MFS_1"/>
    <property type="match status" value="1"/>
</dbReference>